<organism evidence="3 4">
    <name type="scientific">Monilinia laxa</name>
    <name type="common">Brown rot fungus</name>
    <name type="synonym">Sclerotinia laxa</name>
    <dbReference type="NCBI Taxonomy" id="61186"/>
    <lineage>
        <taxon>Eukaryota</taxon>
        <taxon>Fungi</taxon>
        <taxon>Dikarya</taxon>
        <taxon>Ascomycota</taxon>
        <taxon>Pezizomycotina</taxon>
        <taxon>Leotiomycetes</taxon>
        <taxon>Helotiales</taxon>
        <taxon>Sclerotiniaceae</taxon>
        <taxon>Monilinia</taxon>
    </lineage>
</organism>
<feature type="transmembrane region" description="Helical" evidence="2">
    <location>
        <begin position="123"/>
        <end position="145"/>
    </location>
</feature>
<comment type="caution">
    <text evidence="3">The sequence shown here is derived from an EMBL/GenBank/DDBJ whole genome shotgun (WGS) entry which is preliminary data.</text>
</comment>
<dbReference type="AlphaFoldDB" id="A0A5N6K926"/>
<keyword evidence="4" id="KW-1185">Reference proteome</keyword>
<gene>
    <name evidence="3" type="ORF">EYC80_001345</name>
</gene>
<evidence type="ECO:0000256" key="1">
    <source>
        <dbReference type="SAM" id="MobiDB-lite"/>
    </source>
</evidence>
<keyword evidence="2" id="KW-0812">Transmembrane</keyword>
<feature type="region of interest" description="Disordered" evidence="1">
    <location>
        <begin position="1"/>
        <end position="24"/>
    </location>
</feature>
<keyword evidence="2" id="KW-1133">Transmembrane helix</keyword>
<proteinExistence type="predicted"/>
<protein>
    <submittedName>
        <fullName evidence="3">Uncharacterized protein</fullName>
    </submittedName>
</protein>
<feature type="compositionally biased region" description="Polar residues" evidence="1">
    <location>
        <begin position="1"/>
        <end position="13"/>
    </location>
</feature>
<dbReference type="EMBL" id="VIGI01000006">
    <property type="protein sequence ID" value="KAB8299260.1"/>
    <property type="molecule type" value="Genomic_DNA"/>
</dbReference>
<keyword evidence="2" id="KW-0472">Membrane</keyword>
<evidence type="ECO:0000313" key="4">
    <source>
        <dbReference type="Proteomes" id="UP000326757"/>
    </source>
</evidence>
<evidence type="ECO:0000256" key="2">
    <source>
        <dbReference type="SAM" id="Phobius"/>
    </source>
</evidence>
<name>A0A5N6K926_MONLA</name>
<dbReference type="Proteomes" id="UP000326757">
    <property type="component" value="Unassembled WGS sequence"/>
</dbReference>
<reference evidence="3 4" key="1">
    <citation type="submission" date="2019-06" db="EMBL/GenBank/DDBJ databases">
        <title>Genome Sequence of the Brown Rot Fungal Pathogen Monilinia laxa.</title>
        <authorList>
            <person name="De Miccolis Angelini R.M."/>
            <person name="Landi L."/>
            <person name="Abate D."/>
            <person name="Pollastro S."/>
            <person name="Romanazzi G."/>
            <person name="Faretra F."/>
        </authorList>
    </citation>
    <scope>NUCLEOTIDE SEQUENCE [LARGE SCALE GENOMIC DNA]</scope>
    <source>
        <strain evidence="3 4">Mlax316</strain>
    </source>
</reference>
<accession>A0A5N6K926</accession>
<sequence length="149" mass="16957">MCKYTFHQSSTCHQQHKDKDGPKAQARTQPCQWIQIAQPCACGTGLLNCPVFASNALRIDGPNIIRVKRKGCPRHDYGGLYDRNLVKMVEEVRTGGAWFGPPAMSPEPKRVERRKKKDRKGGLHYKVFLLCTYLISWSSMTYPIYGNII</sequence>
<dbReference type="OrthoDB" id="406152at2759"/>
<evidence type="ECO:0000313" key="3">
    <source>
        <dbReference type="EMBL" id="KAB8299260.1"/>
    </source>
</evidence>